<accession>U2LNK6</accession>
<evidence type="ECO:0000313" key="3">
    <source>
        <dbReference type="Proteomes" id="UP000016662"/>
    </source>
</evidence>
<feature type="non-terminal residue" evidence="2">
    <location>
        <position position="1"/>
    </location>
</feature>
<sequence length="99" mass="11128">SPDALCAVLPLHAICVLCFLYAAFPKNCLSDDSSTTGKQLGIFEKRRIKSIPLAIPLALFCVFPLLFQELALTNYRIPHIYRLVKPFSDFSARIQVNIM</sequence>
<comment type="caution">
    <text evidence="2">The sequence shown here is derived from an EMBL/GenBank/DDBJ whole genome shotgun (WGS) entry which is preliminary data.</text>
</comment>
<protein>
    <submittedName>
        <fullName evidence="2">Uncharacterized protein</fullName>
    </submittedName>
</protein>
<organism evidence="2 3">
    <name type="scientific">Ruminococcus callidus ATCC 27760</name>
    <dbReference type="NCBI Taxonomy" id="411473"/>
    <lineage>
        <taxon>Bacteria</taxon>
        <taxon>Bacillati</taxon>
        <taxon>Bacillota</taxon>
        <taxon>Clostridia</taxon>
        <taxon>Eubacteriales</taxon>
        <taxon>Oscillospiraceae</taxon>
        <taxon>Ruminococcus</taxon>
    </lineage>
</organism>
<dbReference type="HOGENOM" id="CLU_2312213_0_0_9"/>
<dbReference type="RefSeq" id="WP_021681292.1">
    <property type="nucleotide sequence ID" value="NZ_KI260341.1"/>
</dbReference>
<keyword evidence="1" id="KW-1133">Transmembrane helix</keyword>
<dbReference type="Proteomes" id="UP000016662">
    <property type="component" value="Unassembled WGS sequence"/>
</dbReference>
<feature type="transmembrane region" description="Helical" evidence="1">
    <location>
        <begin position="54"/>
        <end position="72"/>
    </location>
</feature>
<dbReference type="EMBL" id="AWVF01000401">
    <property type="protein sequence ID" value="ERJ88713.1"/>
    <property type="molecule type" value="Genomic_DNA"/>
</dbReference>
<evidence type="ECO:0000256" key="1">
    <source>
        <dbReference type="SAM" id="Phobius"/>
    </source>
</evidence>
<name>U2LNK6_9FIRM</name>
<keyword evidence="1" id="KW-0812">Transmembrane</keyword>
<evidence type="ECO:0000313" key="2">
    <source>
        <dbReference type="EMBL" id="ERJ88713.1"/>
    </source>
</evidence>
<gene>
    <name evidence="2" type="ORF">RUMCAL_03067</name>
</gene>
<keyword evidence="1" id="KW-0472">Membrane</keyword>
<reference evidence="2 3" key="1">
    <citation type="submission" date="2013-07" db="EMBL/GenBank/DDBJ databases">
        <authorList>
            <person name="Weinstock G."/>
            <person name="Sodergren E."/>
            <person name="Wylie T."/>
            <person name="Fulton L."/>
            <person name="Fulton R."/>
            <person name="Fronick C."/>
            <person name="O'Laughlin M."/>
            <person name="Godfrey J."/>
            <person name="Miner T."/>
            <person name="Herter B."/>
            <person name="Appelbaum E."/>
            <person name="Cordes M."/>
            <person name="Lek S."/>
            <person name="Wollam A."/>
            <person name="Pepin K.H."/>
            <person name="Palsikar V.B."/>
            <person name="Mitreva M."/>
            <person name="Wilson R.K."/>
        </authorList>
    </citation>
    <scope>NUCLEOTIDE SEQUENCE [LARGE SCALE GENOMIC DNA]</scope>
    <source>
        <strain evidence="2 3">ATCC 27760</strain>
    </source>
</reference>
<proteinExistence type="predicted"/>
<keyword evidence="3" id="KW-1185">Reference proteome</keyword>
<dbReference type="AlphaFoldDB" id="U2LNK6"/>